<dbReference type="OrthoDB" id="26679at2759"/>
<comment type="similarity">
    <text evidence="2">Belongs to the OXR1 family.</text>
</comment>
<dbReference type="GO" id="GO:0005739">
    <property type="term" value="C:mitochondrion"/>
    <property type="evidence" value="ECO:0007669"/>
    <property type="project" value="UniProtKB-SubCell"/>
</dbReference>
<sequence length="218" mass="24418">MKFKSSKSASSTSQQESARPAARSNIWDDIQLLNGEHSTLVDKRAVQMLAPYLPAHAQGWNWHMRYSTKRDGTSSHSMHRAASKYPGPSLCFIRDKANTVFGCFATHTWSLESSQHGAFYGTGECLLFKYSPKFAVYDWTQSSINNHFQSGQLPHDAFIMGAGDGKFGLWVDETLTKGTSVRCPTFDNEPLAATEAFEILDLELWVLDVPQGEARFRD</sequence>
<dbReference type="EMBL" id="KE346366">
    <property type="protein sequence ID" value="KJE94169.1"/>
    <property type="molecule type" value="Genomic_DNA"/>
</dbReference>
<feature type="domain" description="TLDc" evidence="6">
    <location>
        <begin position="39"/>
        <end position="208"/>
    </location>
</feature>
<comment type="subcellular location">
    <subcellularLocation>
        <location evidence="1">Mitochondrion</location>
    </subcellularLocation>
</comment>
<dbReference type="Proteomes" id="UP000008743">
    <property type="component" value="Unassembled WGS sequence"/>
</dbReference>
<proteinExistence type="inferred from homology"/>
<dbReference type="RefSeq" id="XP_004347603.2">
    <property type="nucleotide sequence ID" value="XM_004347553.2"/>
</dbReference>
<organism evidence="7 8">
    <name type="scientific">Capsaspora owczarzaki (strain ATCC 30864)</name>
    <dbReference type="NCBI Taxonomy" id="595528"/>
    <lineage>
        <taxon>Eukaryota</taxon>
        <taxon>Filasterea</taxon>
        <taxon>Capsaspora</taxon>
    </lineage>
</organism>
<evidence type="ECO:0000256" key="3">
    <source>
        <dbReference type="ARBA" id="ARBA00023128"/>
    </source>
</evidence>
<keyword evidence="3" id="KW-0496">Mitochondrion</keyword>
<name>A0A0D2X3E5_CAPO3</name>
<dbReference type="Pfam" id="PF07534">
    <property type="entry name" value="TLD"/>
    <property type="match status" value="1"/>
</dbReference>
<dbReference type="PANTHER" id="PTHR23354">
    <property type="entry name" value="NUCLEOLAR PROTEIN 7/ESTROGEN RECEPTOR COACTIVATOR-RELATED"/>
    <property type="match status" value="1"/>
</dbReference>
<dbReference type="SMART" id="SM00584">
    <property type="entry name" value="TLDc"/>
    <property type="match status" value="1"/>
</dbReference>
<gene>
    <name evidence="7" type="ORF">CAOG_004852</name>
</gene>
<reference evidence="8" key="1">
    <citation type="submission" date="2011-02" db="EMBL/GenBank/DDBJ databases">
        <title>The Genome Sequence of Capsaspora owczarzaki ATCC 30864.</title>
        <authorList>
            <person name="Russ C."/>
            <person name="Cuomo C."/>
            <person name="Burger G."/>
            <person name="Gray M.W."/>
            <person name="Holland P.W.H."/>
            <person name="King N."/>
            <person name="Lang F.B.F."/>
            <person name="Roger A.J."/>
            <person name="Ruiz-Trillo I."/>
            <person name="Young S.K."/>
            <person name="Zeng Q."/>
            <person name="Gargeya S."/>
            <person name="Alvarado L."/>
            <person name="Berlin A."/>
            <person name="Chapman S.B."/>
            <person name="Chen Z."/>
            <person name="Freedman E."/>
            <person name="Gellesch M."/>
            <person name="Goldberg J."/>
            <person name="Griggs A."/>
            <person name="Gujja S."/>
            <person name="Heilman E."/>
            <person name="Heiman D."/>
            <person name="Howarth C."/>
            <person name="Mehta T."/>
            <person name="Neiman D."/>
            <person name="Pearson M."/>
            <person name="Roberts A."/>
            <person name="Saif S."/>
            <person name="Shea T."/>
            <person name="Shenoy N."/>
            <person name="Sisk P."/>
            <person name="Stolte C."/>
            <person name="Sykes S."/>
            <person name="White J."/>
            <person name="Yandava C."/>
            <person name="Haas B."/>
            <person name="Nusbaum C."/>
            <person name="Birren B."/>
        </authorList>
    </citation>
    <scope>NUCLEOTIDE SEQUENCE</scope>
    <source>
        <strain evidence="8">ATCC 30864</strain>
    </source>
</reference>
<dbReference type="PROSITE" id="PS51886">
    <property type="entry name" value="TLDC"/>
    <property type="match status" value="1"/>
</dbReference>
<feature type="region of interest" description="Disordered" evidence="5">
    <location>
        <begin position="1"/>
        <end position="22"/>
    </location>
</feature>
<evidence type="ECO:0000259" key="6">
    <source>
        <dbReference type="PROSITE" id="PS51886"/>
    </source>
</evidence>
<evidence type="ECO:0000313" key="8">
    <source>
        <dbReference type="Proteomes" id="UP000008743"/>
    </source>
</evidence>
<evidence type="ECO:0000256" key="1">
    <source>
        <dbReference type="ARBA" id="ARBA00004173"/>
    </source>
</evidence>
<dbReference type="PhylomeDB" id="A0A0D2X3E5"/>
<dbReference type="InterPro" id="IPR006571">
    <property type="entry name" value="TLDc_dom"/>
</dbReference>
<evidence type="ECO:0000256" key="5">
    <source>
        <dbReference type="SAM" id="MobiDB-lite"/>
    </source>
</evidence>
<dbReference type="eggNOG" id="KOG2372">
    <property type="taxonomic scope" value="Eukaryota"/>
</dbReference>
<keyword evidence="8" id="KW-1185">Reference proteome</keyword>
<protein>
    <recommendedName>
        <fullName evidence="4">Oxidation resistance protein 1</fullName>
    </recommendedName>
</protein>
<dbReference type="STRING" id="595528.A0A0D2X3E5"/>
<evidence type="ECO:0000313" key="7">
    <source>
        <dbReference type="EMBL" id="KJE94169.1"/>
    </source>
</evidence>
<dbReference type="InParanoid" id="A0A0D2X3E5"/>
<dbReference type="AlphaFoldDB" id="A0A0D2X3E5"/>
<accession>A0A0D2X3E5</accession>
<feature type="compositionally biased region" description="Low complexity" evidence="5">
    <location>
        <begin position="1"/>
        <end position="18"/>
    </location>
</feature>
<dbReference type="PANTHER" id="PTHR23354:SF62">
    <property type="entry name" value="MUSTARD, ISOFORM V"/>
    <property type="match status" value="1"/>
</dbReference>
<dbReference type="FunCoup" id="A0A0D2X3E5">
    <property type="interactions" value="124"/>
</dbReference>
<evidence type="ECO:0000256" key="2">
    <source>
        <dbReference type="ARBA" id="ARBA00009540"/>
    </source>
</evidence>
<evidence type="ECO:0000256" key="4">
    <source>
        <dbReference type="ARBA" id="ARBA00040604"/>
    </source>
</evidence>